<evidence type="ECO:0000256" key="6">
    <source>
        <dbReference type="ARBA" id="ARBA00023163"/>
    </source>
</evidence>
<dbReference type="PANTHER" id="PTHR43547">
    <property type="entry name" value="TWO-COMPONENT HISTIDINE KINASE"/>
    <property type="match status" value="1"/>
</dbReference>
<feature type="modified residue" description="4-aspartylphosphate" evidence="7">
    <location>
        <position position="1087"/>
    </location>
</feature>
<evidence type="ECO:0000256" key="7">
    <source>
        <dbReference type="PROSITE-ProRule" id="PRU00169"/>
    </source>
</evidence>
<keyword evidence="3 7" id="KW-0597">Phosphoprotein</keyword>
<dbReference type="SMART" id="SM00387">
    <property type="entry name" value="HATPase_c"/>
    <property type="match status" value="1"/>
</dbReference>
<evidence type="ECO:0000256" key="3">
    <source>
        <dbReference type="ARBA" id="ARBA00022553"/>
    </source>
</evidence>
<feature type="transmembrane region" description="Helical" evidence="8">
    <location>
        <begin position="21"/>
        <end position="46"/>
    </location>
</feature>
<dbReference type="Pfam" id="PF00512">
    <property type="entry name" value="HisKA"/>
    <property type="match status" value="1"/>
</dbReference>
<dbReference type="InterPro" id="IPR015943">
    <property type="entry name" value="WD40/YVTN_repeat-like_dom_sf"/>
</dbReference>
<dbReference type="SUPFAM" id="SSF46689">
    <property type="entry name" value="Homeodomain-like"/>
    <property type="match status" value="1"/>
</dbReference>
<dbReference type="CDD" id="cd17574">
    <property type="entry name" value="REC_OmpR"/>
    <property type="match status" value="1"/>
</dbReference>
<dbReference type="PROSITE" id="PS50110">
    <property type="entry name" value="RESPONSE_REGULATORY"/>
    <property type="match status" value="1"/>
</dbReference>
<dbReference type="SMART" id="SM00448">
    <property type="entry name" value="REC"/>
    <property type="match status" value="1"/>
</dbReference>
<dbReference type="InterPro" id="IPR005467">
    <property type="entry name" value="His_kinase_dom"/>
</dbReference>
<dbReference type="SUPFAM" id="SSF52172">
    <property type="entry name" value="CheY-like"/>
    <property type="match status" value="1"/>
</dbReference>
<keyword evidence="4" id="KW-0805">Transcription regulation</keyword>
<evidence type="ECO:0000256" key="2">
    <source>
        <dbReference type="ARBA" id="ARBA00012438"/>
    </source>
</evidence>
<dbReference type="GO" id="GO:0043565">
    <property type="term" value="F:sequence-specific DNA binding"/>
    <property type="evidence" value="ECO:0007669"/>
    <property type="project" value="InterPro"/>
</dbReference>
<dbReference type="PRINTS" id="PR00344">
    <property type="entry name" value="BCTRLSENSOR"/>
</dbReference>
<evidence type="ECO:0000259" key="11">
    <source>
        <dbReference type="PROSITE" id="PS50110"/>
    </source>
</evidence>
<dbReference type="PROSITE" id="PS00041">
    <property type="entry name" value="HTH_ARAC_FAMILY_1"/>
    <property type="match status" value="1"/>
</dbReference>
<reference evidence="12 13" key="1">
    <citation type="journal article" date="2011" name="Stand. Genomic Sci.">
        <title>Complete genome sequence of Bacteroides salanitronis type strain (BL78).</title>
        <authorList>
            <person name="Gronow S."/>
            <person name="Held B."/>
            <person name="Lucas S."/>
            <person name="Lapidus A."/>
            <person name="Del Rio T.G."/>
            <person name="Nolan M."/>
            <person name="Tice H."/>
            <person name="Deshpande S."/>
            <person name="Cheng J.F."/>
            <person name="Pitluck S."/>
            <person name="Liolios K."/>
            <person name="Pagani I."/>
            <person name="Ivanova N."/>
            <person name="Mavromatis K."/>
            <person name="Pati A."/>
            <person name="Tapia R."/>
            <person name="Han C."/>
            <person name="Goodwin L."/>
            <person name="Chen A."/>
            <person name="Palaniappan K."/>
            <person name="Land M."/>
            <person name="Hauser L."/>
            <person name="Chang Y.J."/>
            <person name="Jeffries C.D."/>
            <person name="Brambilla E.M."/>
            <person name="Rohde M."/>
            <person name="Goker M."/>
            <person name="Detter J.C."/>
            <person name="Woyke T."/>
            <person name="Bristow J."/>
            <person name="Markowitz V."/>
            <person name="Hugenholtz P."/>
            <person name="Kyrpides N.C."/>
            <person name="Klenk H.P."/>
            <person name="Eisen J.A."/>
        </authorList>
    </citation>
    <scope>NUCLEOTIDE SEQUENCE [LARGE SCALE GENOMIC DNA]</scope>
    <source>
        <strain evidence="12 13">DSM 18170</strain>
    </source>
</reference>
<dbReference type="eggNOG" id="COG3292">
    <property type="taxonomic scope" value="Bacteria"/>
</dbReference>
<dbReference type="InterPro" id="IPR011006">
    <property type="entry name" value="CheY-like_superfamily"/>
</dbReference>
<dbReference type="RefSeq" id="WP_013618515.1">
    <property type="nucleotide sequence ID" value="NC_015164.1"/>
</dbReference>
<proteinExistence type="predicted"/>
<dbReference type="InterPro" id="IPR003661">
    <property type="entry name" value="HisK_dim/P_dom"/>
</dbReference>
<dbReference type="PROSITE" id="PS50109">
    <property type="entry name" value="HIS_KIN"/>
    <property type="match status" value="1"/>
</dbReference>
<feature type="domain" description="Response regulatory" evidence="11">
    <location>
        <begin position="1039"/>
        <end position="1153"/>
    </location>
</feature>
<dbReference type="EMBL" id="CP002530">
    <property type="protein sequence ID" value="ADY37141.1"/>
    <property type="molecule type" value="Genomic_DNA"/>
</dbReference>
<keyword evidence="12" id="KW-0808">Transferase</keyword>
<dbReference type="InterPro" id="IPR036097">
    <property type="entry name" value="HisK_dim/P_sf"/>
</dbReference>
<dbReference type="SUPFAM" id="SSF101898">
    <property type="entry name" value="NHL repeat"/>
    <property type="match status" value="1"/>
</dbReference>
<dbReference type="SMART" id="SM00342">
    <property type="entry name" value="HTH_ARAC"/>
    <property type="match status" value="1"/>
</dbReference>
<organism evidence="12 13">
    <name type="scientific">Phocaeicola salanitronis (strain DSM 18170 / JCM 13657 / CCUG 60908 / BL78)</name>
    <name type="common">Bacteroides salanitronis</name>
    <dbReference type="NCBI Taxonomy" id="667015"/>
    <lineage>
        <taxon>Bacteria</taxon>
        <taxon>Pseudomonadati</taxon>
        <taxon>Bacteroidota</taxon>
        <taxon>Bacteroidia</taxon>
        <taxon>Bacteroidales</taxon>
        <taxon>Bacteroidaceae</taxon>
        <taxon>Phocaeicola</taxon>
    </lineage>
</organism>
<dbReference type="Proteomes" id="UP000007486">
    <property type="component" value="Chromosome"/>
</dbReference>
<dbReference type="Gene3D" id="2.130.10.10">
    <property type="entry name" value="YVTN repeat-like/Quinoprotein amine dehydrogenase"/>
    <property type="match status" value="2"/>
</dbReference>
<feature type="domain" description="Histidine kinase" evidence="10">
    <location>
        <begin position="783"/>
        <end position="998"/>
    </location>
</feature>
<dbReference type="SUPFAM" id="SSF63829">
    <property type="entry name" value="Calcium-dependent phosphotriesterase"/>
    <property type="match status" value="1"/>
</dbReference>
<dbReference type="InterPro" id="IPR018060">
    <property type="entry name" value="HTH_AraC"/>
</dbReference>
<dbReference type="SUPFAM" id="SSF55874">
    <property type="entry name" value="ATPase domain of HSP90 chaperone/DNA topoisomerase II/histidine kinase"/>
    <property type="match status" value="1"/>
</dbReference>
<dbReference type="HOGENOM" id="CLU_000445_28_1_10"/>
<keyword evidence="6" id="KW-0804">Transcription</keyword>
<dbReference type="Pfam" id="PF12833">
    <property type="entry name" value="HTH_18"/>
    <property type="match status" value="1"/>
</dbReference>
<dbReference type="SMART" id="SM00388">
    <property type="entry name" value="HisKA"/>
    <property type="match status" value="1"/>
</dbReference>
<dbReference type="OrthoDB" id="9788446at2"/>
<dbReference type="InterPro" id="IPR013783">
    <property type="entry name" value="Ig-like_fold"/>
</dbReference>
<keyword evidence="8" id="KW-0472">Membrane</keyword>
<protein>
    <recommendedName>
        <fullName evidence="2">histidine kinase</fullName>
        <ecNumber evidence="2">2.7.13.3</ecNumber>
    </recommendedName>
</protein>
<dbReference type="SUPFAM" id="SSF47384">
    <property type="entry name" value="Homodimeric domain of signal transducing histidine kinase"/>
    <property type="match status" value="1"/>
</dbReference>
<evidence type="ECO:0000256" key="1">
    <source>
        <dbReference type="ARBA" id="ARBA00000085"/>
    </source>
</evidence>
<dbReference type="eggNOG" id="COG0745">
    <property type="taxonomic scope" value="Bacteria"/>
</dbReference>
<dbReference type="Gene3D" id="2.60.40.10">
    <property type="entry name" value="Immunoglobulins"/>
    <property type="match status" value="1"/>
</dbReference>
<dbReference type="InterPro" id="IPR011110">
    <property type="entry name" value="Reg_prop"/>
</dbReference>
<dbReference type="Pfam" id="PF07494">
    <property type="entry name" value="Reg_prop"/>
    <property type="match status" value="3"/>
</dbReference>
<dbReference type="Gene3D" id="1.10.287.130">
    <property type="match status" value="1"/>
</dbReference>
<dbReference type="InterPro" id="IPR004358">
    <property type="entry name" value="Sig_transdc_His_kin-like_C"/>
</dbReference>
<evidence type="ECO:0000259" key="9">
    <source>
        <dbReference type="PROSITE" id="PS01124"/>
    </source>
</evidence>
<keyword evidence="13" id="KW-1185">Reference proteome</keyword>
<evidence type="ECO:0000256" key="5">
    <source>
        <dbReference type="ARBA" id="ARBA00023125"/>
    </source>
</evidence>
<evidence type="ECO:0000256" key="4">
    <source>
        <dbReference type="ARBA" id="ARBA00023015"/>
    </source>
</evidence>
<dbReference type="InterPro" id="IPR036890">
    <property type="entry name" value="HATPase_C_sf"/>
</dbReference>
<keyword evidence="12" id="KW-0418">Kinase</keyword>
<comment type="catalytic activity">
    <reaction evidence="1">
        <text>ATP + protein L-histidine = ADP + protein N-phospho-L-histidine.</text>
        <dbReference type="EC" id="2.7.13.3"/>
    </reaction>
</comment>
<evidence type="ECO:0000313" key="12">
    <source>
        <dbReference type="EMBL" id="ADY37141.1"/>
    </source>
</evidence>
<dbReference type="InterPro" id="IPR011123">
    <property type="entry name" value="Y_Y_Y"/>
</dbReference>
<evidence type="ECO:0000259" key="10">
    <source>
        <dbReference type="PROSITE" id="PS50109"/>
    </source>
</evidence>
<dbReference type="InterPro" id="IPR003594">
    <property type="entry name" value="HATPase_dom"/>
</dbReference>
<dbReference type="Pfam" id="PF00072">
    <property type="entry name" value="Response_reg"/>
    <property type="match status" value="1"/>
</dbReference>
<keyword evidence="8" id="KW-1133">Transmembrane helix</keyword>
<dbReference type="CDD" id="cd00082">
    <property type="entry name" value="HisKA"/>
    <property type="match status" value="1"/>
</dbReference>
<dbReference type="Gene3D" id="1.10.10.60">
    <property type="entry name" value="Homeodomain-like"/>
    <property type="match status" value="1"/>
</dbReference>
<dbReference type="GO" id="GO:0000155">
    <property type="term" value="F:phosphorelay sensor kinase activity"/>
    <property type="evidence" value="ECO:0007669"/>
    <property type="project" value="InterPro"/>
</dbReference>
<name>F0QZ94_PHOSB</name>
<dbReference type="EC" id="2.7.13.3" evidence="2"/>
<dbReference type="Pfam" id="PF02518">
    <property type="entry name" value="HATPase_c"/>
    <property type="match status" value="1"/>
</dbReference>
<dbReference type="Gene3D" id="3.30.565.10">
    <property type="entry name" value="Histidine kinase-like ATPase, C-terminal domain"/>
    <property type="match status" value="1"/>
</dbReference>
<feature type="domain" description="HTH araC/xylS-type" evidence="9">
    <location>
        <begin position="1188"/>
        <end position="1287"/>
    </location>
</feature>
<sequence>MAGAKTYKTSEYGGVKYFFSLAMTVFLDLLAGVCGRLSLFALLAMFSLPVSARFDIVGKKITFENGLPDNNIRCIVQDDEGYMWFGSLYGLYRYDGYRYFHYVRATEGNGELLPNNHIESIENVGNGKLLIRCSGWQFVLFNTGTYLFEPCTSEMAMKMIARATAPNQFSDNCGNQIKYNPLTGKIHYIRAGRQTESFSLKVVSDDMMRLHQDYKINVITTPDGLVWISTNGNGFFIYNLDTEVSEHFTSENSPSFMTSNFIVSMTMSEDGAIWLAFNRSGIARLESEEAKCRIVNMGLSGDLINSNEIKVLSKLCDGRILVANDGGRICALTDSTQLASLGKDFPEGLEYLTAGITPDSVTWIGTRNNGLFLNGMCYRHDASDSRSIGSDRIVTAIYDHCNRIWVGGSDSLFDLAVPVVGEKGRVSYTFRHFFQETGKFGVRCMMSDYLNNIWVATTIGVIVFNPDSLVVNPQAYKVYSFGGKSMGGNRVNSLVEDRQHRVWIGTASEGLFYAENSAEAHLNGPVFYRIENSQLVNNKIQVLACDGRDNIWIGTENGLYYYRRGGEPVACLRFETRYLRNIYQNNCAAELSGGRMAFGTCDGIVIVNEENMLVQNDCGRLVITDIEVNGNTIYPDLSNGEEGGRWKQVSDLNLRSHETSFSIYFSDLSYRHTTRYSYMLEGYDNQWYVSDNLNFASYRNLPSGSYVFRVRASTPSGKVSERIVSIHIAAPWYAAWWFRLLLFVIVMTVCCVVYYNRQRALALREKAQAEKMSTEYRLKFFTNISHEFRTPLTLIHASIDKLLNSGNMPESLLPSAAIMRRNVERLRRLIDQLMEFRRMENNCLELRLEKTDAIPFLYAIWQAFCDKAESRDIHYEFICSLTHCDMYIDKGYVDKIAYNLLSNAFKYTPVGGKITLAVRLEMQNLVVEVADNGIGVPQEKRADLFKRFNHSMMNGDSMGIGLNLTAELVQTHHGTLTFHDTENQPSGATFVLTLPLDKSVYKPEEFMYQSPLIDGKTADGDVLSKHPVAVNGTFLNGYTVLVVEDDRDTQDFLAAELSDYFHVRTANDGKEAVAMLHDQLPDLVVTDCVMPNLDGIGLLRHIRHSAYKYLPVIMLTAVDGMEGRIKGISSGADVYMAKPFSTRELVVQCVSILQRHEQLKVSYSQVEVEQKVKMPELIIEERDREFMLKLDAYIKEHLSETDLNVDRLAKAMGYGRTKFYQRVNALAGCSPKEYIRKIRIEQAALLLRDDHITVAEVSYRVGFGTPQYLTTVFKSYYGVSPLHYKQQGNQAE</sequence>
<accession>F0QZ94</accession>
<keyword evidence="8" id="KW-0812">Transmembrane</keyword>
<dbReference type="Gene3D" id="3.40.50.2300">
    <property type="match status" value="1"/>
</dbReference>
<dbReference type="InterPro" id="IPR009057">
    <property type="entry name" value="Homeodomain-like_sf"/>
</dbReference>
<dbReference type="InterPro" id="IPR001789">
    <property type="entry name" value="Sig_transdc_resp-reg_receiver"/>
</dbReference>
<dbReference type="eggNOG" id="COG5002">
    <property type="taxonomic scope" value="Bacteria"/>
</dbReference>
<dbReference type="PANTHER" id="PTHR43547:SF2">
    <property type="entry name" value="HYBRID SIGNAL TRANSDUCTION HISTIDINE KINASE C"/>
    <property type="match status" value="1"/>
</dbReference>
<evidence type="ECO:0000256" key="8">
    <source>
        <dbReference type="SAM" id="Phobius"/>
    </source>
</evidence>
<gene>
    <name evidence="12" type="ordered locus">Bacsa_2606</name>
</gene>
<keyword evidence="5" id="KW-0238">DNA-binding</keyword>
<dbReference type="STRING" id="667015.Bacsa_2606"/>
<evidence type="ECO:0000313" key="13">
    <source>
        <dbReference type="Proteomes" id="UP000007486"/>
    </source>
</evidence>
<dbReference type="KEGG" id="bsa:Bacsa_2606"/>
<dbReference type="Pfam" id="PF07495">
    <property type="entry name" value="Y_Y_Y"/>
    <property type="match status" value="1"/>
</dbReference>
<dbReference type="PROSITE" id="PS01124">
    <property type="entry name" value="HTH_ARAC_FAMILY_2"/>
    <property type="match status" value="1"/>
</dbReference>
<dbReference type="GO" id="GO:0003700">
    <property type="term" value="F:DNA-binding transcription factor activity"/>
    <property type="evidence" value="ECO:0007669"/>
    <property type="project" value="InterPro"/>
</dbReference>
<dbReference type="InterPro" id="IPR018062">
    <property type="entry name" value="HTH_AraC-typ_CS"/>
</dbReference>